<dbReference type="AlphaFoldDB" id="A0A934TK05"/>
<evidence type="ECO:0000313" key="3">
    <source>
        <dbReference type="Proteomes" id="UP000706333"/>
    </source>
</evidence>
<sequence length="65" mass="6414">MCTIMIGRYSSVHGQYVSSRPDGRVVVRVGPSLHVGRPVSAVPAPGPASGSAMPTAALSAAPGAA</sequence>
<dbReference type="Proteomes" id="UP000706333">
    <property type="component" value="Unassembled WGS sequence"/>
</dbReference>
<name>A0A934TK05_9RHOB</name>
<comment type="caution">
    <text evidence="2">The sequence shown here is derived from an EMBL/GenBank/DDBJ whole genome shotgun (WGS) entry which is preliminary data.</text>
</comment>
<evidence type="ECO:0000256" key="1">
    <source>
        <dbReference type="SAM" id="MobiDB-lite"/>
    </source>
</evidence>
<keyword evidence="3" id="KW-1185">Reference proteome</keyword>
<evidence type="ECO:0000313" key="2">
    <source>
        <dbReference type="EMBL" id="MBK5927023.1"/>
    </source>
</evidence>
<reference evidence="2" key="1">
    <citation type="submission" date="2017-05" db="EMBL/GenBank/DDBJ databases">
        <authorList>
            <person name="Imhoff J.F."/>
            <person name="Rahn T."/>
            <person name="Kuenzel S."/>
            <person name="Neulinger S.C."/>
        </authorList>
    </citation>
    <scope>NUCLEOTIDE SEQUENCE</scope>
    <source>
        <strain evidence="2">LMG 28126</strain>
    </source>
</reference>
<protein>
    <submittedName>
        <fullName evidence="2">Uncharacterized protein</fullName>
    </submittedName>
</protein>
<feature type="region of interest" description="Disordered" evidence="1">
    <location>
        <begin position="38"/>
        <end position="65"/>
    </location>
</feature>
<proteinExistence type="predicted"/>
<accession>A0A934TK05</accession>
<dbReference type="EMBL" id="NHSD01000197">
    <property type="protein sequence ID" value="MBK5927023.1"/>
    <property type="molecule type" value="Genomic_DNA"/>
</dbReference>
<reference evidence="2" key="2">
    <citation type="journal article" date="2020" name="Microorganisms">
        <title>Osmotic Adaptation and Compatible Solute Biosynthesis of Phototrophic Bacteria as Revealed from Genome Analyses.</title>
        <authorList>
            <person name="Imhoff J.F."/>
            <person name="Rahn T."/>
            <person name="Kunzel S."/>
            <person name="Keller A."/>
            <person name="Neulinger S.C."/>
        </authorList>
    </citation>
    <scope>NUCLEOTIDE SEQUENCE</scope>
    <source>
        <strain evidence="2">LMG 28126</strain>
    </source>
</reference>
<organism evidence="2 3">
    <name type="scientific">Rhodobaculum claviforme</name>
    <dbReference type="NCBI Taxonomy" id="1549854"/>
    <lineage>
        <taxon>Bacteria</taxon>
        <taxon>Pseudomonadati</taxon>
        <taxon>Pseudomonadota</taxon>
        <taxon>Alphaproteobacteria</taxon>
        <taxon>Rhodobacterales</taxon>
        <taxon>Paracoccaceae</taxon>
        <taxon>Rhodobaculum</taxon>
    </lineage>
</organism>
<gene>
    <name evidence="2" type="ORF">CCR87_06650</name>
</gene>